<organism evidence="1 2">
    <name type="scientific">Pseudoalteromonas holothuriae</name>
    <dbReference type="NCBI Taxonomy" id="2963714"/>
    <lineage>
        <taxon>Bacteria</taxon>
        <taxon>Pseudomonadati</taxon>
        <taxon>Pseudomonadota</taxon>
        <taxon>Gammaproteobacteria</taxon>
        <taxon>Alteromonadales</taxon>
        <taxon>Pseudoalteromonadaceae</taxon>
        <taxon>Pseudoalteromonas</taxon>
    </lineage>
</organism>
<protein>
    <submittedName>
        <fullName evidence="1">Uncharacterized protein</fullName>
    </submittedName>
</protein>
<name>A0ABN8ULF6_9GAMM</name>
<dbReference type="EMBL" id="CAMAPD010000002">
    <property type="protein sequence ID" value="CAH9052161.1"/>
    <property type="molecule type" value="Genomic_DNA"/>
</dbReference>
<sequence>MTGVVQSLGHAKLCSVCNQRGQVARFITYLGTHVFIEQLYEAINQREHKLVTDPVTHFV</sequence>
<proteinExistence type="predicted"/>
<dbReference type="Proteomes" id="UP001152485">
    <property type="component" value="Unassembled WGS sequence"/>
</dbReference>
<reference evidence="1 2" key="1">
    <citation type="submission" date="2022-07" db="EMBL/GenBank/DDBJ databases">
        <authorList>
            <person name="Criscuolo A."/>
        </authorList>
    </citation>
    <scope>NUCLEOTIDE SEQUENCE [LARGE SCALE GENOMIC DNA]</scope>
    <source>
        <strain evidence="2">CIP 111951</strain>
    </source>
</reference>
<evidence type="ECO:0000313" key="1">
    <source>
        <dbReference type="EMBL" id="CAH9052161.1"/>
    </source>
</evidence>
<accession>A0ABN8ULF6</accession>
<gene>
    <name evidence="1" type="ORF">PSECIP111951_00560</name>
</gene>
<evidence type="ECO:0000313" key="2">
    <source>
        <dbReference type="Proteomes" id="UP001152485"/>
    </source>
</evidence>
<comment type="caution">
    <text evidence="1">The sequence shown here is derived from an EMBL/GenBank/DDBJ whole genome shotgun (WGS) entry which is preliminary data.</text>
</comment>